<feature type="domain" description="Reverse transcriptase Ty1/copia-type" evidence="2">
    <location>
        <begin position="201"/>
        <end position="424"/>
    </location>
</feature>
<dbReference type="Pfam" id="PF07727">
    <property type="entry name" value="RVT_2"/>
    <property type="match status" value="1"/>
</dbReference>
<evidence type="ECO:0000313" key="3">
    <source>
        <dbReference type="EMBL" id="OLP97895.1"/>
    </source>
</evidence>
<dbReference type="EMBL" id="LSRX01000416">
    <property type="protein sequence ID" value="OLP97895.1"/>
    <property type="molecule type" value="Genomic_DNA"/>
</dbReference>
<evidence type="ECO:0000259" key="2">
    <source>
        <dbReference type="Pfam" id="PF07727"/>
    </source>
</evidence>
<sequence length="989" mass="111215">MVGLPIPVHPLPPPDGGGAGDEAASDPPTEDARSDALSSDGGSEKPGGDPRGSKRERDASESAMDEESPTTFSPVPDETILQEFVESRGEKREGPQLGPAEDQPTKKVRAVKVGETEYFVADEDMEDWWQGVELDAQYYDDDWLDFSPVDDPEVTWESQGEADGPPTVGGEQLEKIEAESRQRELSRLLEMGVLEAMDLDPPEEKTLKCRYVYDWRFRQQQWVRRARLVCKQLKIWSPYRQDTYAPSTCPSMLRLLPHMFVSTPNWILRSFDVSDAFLMVRQRDELYIRLDDVVYRVWKCLPGQQMAPVYWHDELSGDLKECGLVGNAACPVVYGGENQAATVHVDDGLLGGHESCVAKTVETLKAKYKLECSFPLKNVGDQLRFLKRTLEVVPEGLKINVDPKYIEKVIKILGIVNPRHRKVPASTDLTGADDTEKLDELWSGRFRAALGCLLYLAPDRPDAQFTIGVLARGMSSPTSKQLRHVKYLAEYLYHTRDYSLILRWSHPGRSFLDETPRVKPRLDDEEVGPRFRLLEAVSDADWAGSYDRKSVTSGHIFLDGNLMYSYSRRQASISLSSCESELIASTSAIAEALFLKNILASLTADEVRLTARLDSSSARALLAKAGVSRVRHLDTRLLWTQSLVKEKTVDVKPVSTLLNTSDVGTKALTSDRVKYLLHLLGMYNHDGLIEPTKFPKRPGQCYRTLEASEVLRIITATLALSQPAAACPTMSAGGHHASLLEFGKEIFVQHNQTATFFVLSMVMIAMVVAMAPKWQKRRWGRHQETEETEENQNTVRDRIHAWFTYQLGDELLQGGQDQPGAQDRPVGPERPGGQGHPVQRQQAASSSTGTQDVSMEPPRQQEYEDFVEPSWLVCSRPNSDDDEAGAAEWYTQSYTAEGEDVEQGRGAQGNSKNQLPVVPGRFYMIGDPHKRKAYHTYECGMIQKWVRDLPSNVREITKQYADEKKLKLWQKSLFRTVQWFVRVAMPTSV</sequence>
<dbReference type="CDD" id="cd09272">
    <property type="entry name" value="RNase_HI_RT_Ty1"/>
    <property type="match status" value="1"/>
</dbReference>
<evidence type="ECO:0000256" key="1">
    <source>
        <dbReference type="SAM" id="MobiDB-lite"/>
    </source>
</evidence>
<dbReference type="OrthoDB" id="413361at2759"/>
<organism evidence="3 4">
    <name type="scientific">Symbiodinium microadriaticum</name>
    <name type="common">Dinoflagellate</name>
    <name type="synonym">Zooxanthella microadriatica</name>
    <dbReference type="NCBI Taxonomy" id="2951"/>
    <lineage>
        <taxon>Eukaryota</taxon>
        <taxon>Sar</taxon>
        <taxon>Alveolata</taxon>
        <taxon>Dinophyceae</taxon>
        <taxon>Suessiales</taxon>
        <taxon>Symbiodiniaceae</taxon>
        <taxon>Symbiodinium</taxon>
    </lineage>
</organism>
<comment type="caution">
    <text evidence="3">The sequence shown here is derived from an EMBL/GenBank/DDBJ whole genome shotgun (WGS) entry which is preliminary data.</text>
</comment>
<reference evidence="3 4" key="1">
    <citation type="submission" date="2016-02" db="EMBL/GenBank/DDBJ databases">
        <title>Genome analysis of coral dinoflagellate symbionts highlights evolutionary adaptations to a symbiotic lifestyle.</title>
        <authorList>
            <person name="Aranda M."/>
            <person name="Li Y."/>
            <person name="Liew Y.J."/>
            <person name="Baumgarten S."/>
            <person name="Simakov O."/>
            <person name="Wilson M."/>
            <person name="Piel J."/>
            <person name="Ashoor H."/>
            <person name="Bougouffa S."/>
            <person name="Bajic V.B."/>
            <person name="Ryu T."/>
            <person name="Ravasi T."/>
            <person name="Bayer T."/>
            <person name="Micklem G."/>
            <person name="Kim H."/>
            <person name="Bhak J."/>
            <person name="Lajeunesse T.C."/>
            <person name="Voolstra C.R."/>
        </authorList>
    </citation>
    <scope>NUCLEOTIDE SEQUENCE [LARGE SCALE GENOMIC DNA]</scope>
    <source>
        <strain evidence="3 4">CCMP2467</strain>
    </source>
</reference>
<dbReference type="InterPro" id="IPR013103">
    <property type="entry name" value="RVT_2"/>
</dbReference>
<accession>A0A1Q9DRV1</accession>
<protein>
    <submittedName>
        <fullName evidence="3">Retrovirus-related Pol polyprotein from transposon TNT 1-94</fullName>
    </submittedName>
</protein>
<dbReference type="PANTHER" id="PTHR11439:SF467">
    <property type="entry name" value="INTEGRASE CATALYTIC DOMAIN-CONTAINING PROTEIN"/>
    <property type="match status" value="1"/>
</dbReference>
<feature type="compositionally biased region" description="Polar residues" evidence="1">
    <location>
        <begin position="839"/>
        <end position="853"/>
    </location>
</feature>
<dbReference type="Proteomes" id="UP000186817">
    <property type="component" value="Unassembled WGS sequence"/>
</dbReference>
<keyword evidence="4" id="KW-1185">Reference proteome</keyword>
<evidence type="ECO:0000313" key="4">
    <source>
        <dbReference type="Proteomes" id="UP000186817"/>
    </source>
</evidence>
<dbReference type="AlphaFoldDB" id="A0A1Q9DRV1"/>
<feature type="region of interest" description="Disordered" evidence="1">
    <location>
        <begin position="1"/>
        <end position="107"/>
    </location>
</feature>
<feature type="compositionally biased region" description="Basic and acidic residues" evidence="1">
    <location>
        <begin position="85"/>
        <end position="94"/>
    </location>
</feature>
<feature type="region of interest" description="Disordered" evidence="1">
    <location>
        <begin position="812"/>
        <end position="861"/>
    </location>
</feature>
<name>A0A1Q9DRV1_SYMMI</name>
<feature type="compositionally biased region" description="Basic and acidic residues" evidence="1">
    <location>
        <begin position="42"/>
        <end position="60"/>
    </location>
</feature>
<gene>
    <name evidence="3" type="ORF">AK812_SmicGene19682</name>
</gene>
<proteinExistence type="predicted"/>
<dbReference type="PANTHER" id="PTHR11439">
    <property type="entry name" value="GAG-POL-RELATED RETROTRANSPOSON"/>
    <property type="match status" value="1"/>
</dbReference>